<sequence>MTLVQKWNRQHFEPVMLSDLGLVLHLGHLTSEQCPCASVSQVVSLTTLDVTGIHTLNVKTCQCNKEQGFYRQLLRAWLYPASHKTPQTVASFRLLQHFQLLSFVSKVSVREYYMALERFSNNTSAISIKDRYCELLRMAWEWCLLKVLKRHARA</sequence>
<name>A0ABR1J241_9AGAR</name>
<gene>
    <name evidence="2" type="ORF">VKT23_013880</name>
</gene>
<keyword evidence="3" id="KW-1185">Reference proteome</keyword>
<feature type="domain" description="CxC2-like cysteine cluster KDZ transposase-associated" evidence="1">
    <location>
        <begin position="17"/>
        <end position="123"/>
    </location>
</feature>
<dbReference type="EMBL" id="JBANRG010000039">
    <property type="protein sequence ID" value="KAK7448121.1"/>
    <property type="molecule type" value="Genomic_DNA"/>
</dbReference>
<organism evidence="2 3">
    <name type="scientific">Marasmiellus scandens</name>
    <dbReference type="NCBI Taxonomy" id="2682957"/>
    <lineage>
        <taxon>Eukaryota</taxon>
        <taxon>Fungi</taxon>
        <taxon>Dikarya</taxon>
        <taxon>Basidiomycota</taxon>
        <taxon>Agaricomycotina</taxon>
        <taxon>Agaricomycetes</taxon>
        <taxon>Agaricomycetidae</taxon>
        <taxon>Agaricales</taxon>
        <taxon>Marasmiineae</taxon>
        <taxon>Omphalotaceae</taxon>
        <taxon>Marasmiellus</taxon>
    </lineage>
</organism>
<accession>A0ABR1J241</accession>
<comment type="caution">
    <text evidence="2">The sequence shown here is derived from an EMBL/GenBank/DDBJ whole genome shotgun (WGS) entry which is preliminary data.</text>
</comment>
<dbReference type="InterPro" id="IPR041457">
    <property type="entry name" value="CxC2_KDZ-assoc"/>
</dbReference>
<proteinExistence type="predicted"/>
<reference evidence="2 3" key="1">
    <citation type="submission" date="2024-01" db="EMBL/GenBank/DDBJ databases">
        <title>A draft genome for the cacao thread blight pathogen Marasmiellus scandens.</title>
        <authorList>
            <person name="Baruah I.K."/>
            <person name="Leung J."/>
            <person name="Bukari Y."/>
            <person name="Amoako-Attah I."/>
            <person name="Meinhardt L.W."/>
            <person name="Bailey B.A."/>
            <person name="Cohen S.P."/>
        </authorList>
    </citation>
    <scope>NUCLEOTIDE SEQUENCE [LARGE SCALE GENOMIC DNA]</scope>
    <source>
        <strain evidence="2 3">GH-19</strain>
    </source>
</reference>
<dbReference type="Proteomes" id="UP001498398">
    <property type="component" value="Unassembled WGS sequence"/>
</dbReference>
<protein>
    <recommendedName>
        <fullName evidence="1">CxC2-like cysteine cluster KDZ transposase-associated domain-containing protein</fullName>
    </recommendedName>
</protein>
<evidence type="ECO:0000259" key="1">
    <source>
        <dbReference type="Pfam" id="PF18803"/>
    </source>
</evidence>
<evidence type="ECO:0000313" key="3">
    <source>
        <dbReference type="Proteomes" id="UP001498398"/>
    </source>
</evidence>
<dbReference type="Pfam" id="PF18803">
    <property type="entry name" value="CxC2"/>
    <property type="match status" value="1"/>
</dbReference>
<evidence type="ECO:0000313" key="2">
    <source>
        <dbReference type="EMBL" id="KAK7448121.1"/>
    </source>
</evidence>